<comment type="caution">
    <text evidence="1">The sequence shown here is derived from an EMBL/GenBank/DDBJ whole genome shotgun (WGS) entry which is preliminary data.</text>
</comment>
<gene>
    <name evidence="1" type="ORF">LtaPh_2711700</name>
</gene>
<evidence type="ECO:0000313" key="1">
    <source>
        <dbReference type="EMBL" id="GET89762.1"/>
    </source>
</evidence>
<dbReference type="Proteomes" id="UP000419144">
    <property type="component" value="Unassembled WGS sequence"/>
</dbReference>
<proteinExistence type="predicted"/>
<dbReference type="EMBL" id="BLBS01000037">
    <property type="protein sequence ID" value="GET89762.1"/>
    <property type="molecule type" value="Genomic_DNA"/>
</dbReference>
<dbReference type="AlphaFoldDB" id="A0A640KJT2"/>
<reference evidence="1" key="1">
    <citation type="submission" date="2019-11" db="EMBL/GenBank/DDBJ databases">
        <title>Leishmania tarentolae CDS.</title>
        <authorList>
            <person name="Goto Y."/>
            <person name="Yamagishi J."/>
        </authorList>
    </citation>
    <scope>NUCLEOTIDE SEQUENCE [LARGE SCALE GENOMIC DNA]</scope>
    <source>
        <strain evidence="1">Parrot Tar II</strain>
    </source>
</reference>
<accession>A0A640KJT2</accession>
<evidence type="ECO:0000313" key="2">
    <source>
        <dbReference type="Proteomes" id="UP000419144"/>
    </source>
</evidence>
<keyword evidence="2" id="KW-1185">Reference proteome</keyword>
<protein>
    <submittedName>
        <fullName evidence="1">Unspecified product</fullName>
    </submittedName>
</protein>
<organism evidence="1 2">
    <name type="scientific">Leishmania tarentolae</name>
    <name type="common">Sauroleishmania tarentolae</name>
    <dbReference type="NCBI Taxonomy" id="5689"/>
    <lineage>
        <taxon>Eukaryota</taxon>
        <taxon>Discoba</taxon>
        <taxon>Euglenozoa</taxon>
        <taxon>Kinetoplastea</taxon>
        <taxon>Metakinetoplastina</taxon>
        <taxon>Trypanosomatida</taxon>
        <taxon>Trypanosomatidae</taxon>
        <taxon>Leishmaniinae</taxon>
        <taxon>Leishmania</taxon>
        <taxon>lizard Leishmania</taxon>
    </lineage>
</organism>
<dbReference type="VEuPathDB" id="TriTrypDB:LtaPh_2711700"/>
<name>A0A640KJT2_LEITA</name>
<sequence length="121" mass="13886">MKEVLVCVPDMFWQPAIEAAARTHHSEQRRGQINFSRQSGSVLRGVFHAHVWRQKSPEVSVVRYHAFPLASALEKSSVGLCREFWRTCAAGYQGYRITNEYANFHHVLQSMAHAMVCLWPT</sequence>